<protein>
    <submittedName>
        <fullName evidence="1">Uncharacterized protein</fullName>
    </submittedName>
</protein>
<proteinExistence type="predicted"/>
<comment type="caution">
    <text evidence="1">The sequence shown here is derived from an EMBL/GenBank/DDBJ whole genome shotgun (WGS) entry which is preliminary data.</text>
</comment>
<reference evidence="1" key="1">
    <citation type="submission" date="2021-05" db="EMBL/GenBank/DDBJ databases">
        <authorList>
            <person name="Pan Q."/>
            <person name="Jouanno E."/>
            <person name="Zahm M."/>
            <person name="Klopp C."/>
            <person name="Cabau C."/>
            <person name="Louis A."/>
            <person name="Berthelot C."/>
            <person name="Parey E."/>
            <person name="Roest Crollius H."/>
            <person name="Montfort J."/>
            <person name="Robinson-Rechavi M."/>
            <person name="Bouchez O."/>
            <person name="Lampietro C."/>
            <person name="Lopez Roques C."/>
            <person name="Donnadieu C."/>
            <person name="Postlethwait J."/>
            <person name="Bobe J."/>
            <person name="Dillon D."/>
            <person name="Chandos A."/>
            <person name="von Hippel F."/>
            <person name="Guiguen Y."/>
        </authorList>
    </citation>
    <scope>NUCLEOTIDE SEQUENCE</scope>
    <source>
        <strain evidence="1">YG-Jan2019</strain>
    </source>
</reference>
<gene>
    <name evidence="1" type="ORF">DPEC_G00029820</name>
</gene>
<accession>A0ACC2HJ81</accession>
<keyword evidence="2" id="KW-1185">Reference proteome</keyword>
<evidence type="ECO:0000313" key="1">
    <source>
        <dbReference type="EMBL" id="KAJ8015792.1"/>
    </source>
</evidence>
<evidence type="ECO:0000313" key="2">
    <source>
        <dbReference type="Proteomes" id="UP001157502"/>
    </source>
</evidence>
<name>A0ACC2HJ81_DALPE</name>
<organism evidence="1 2">
    <name type="scientific">Dallia pectoralis</name>
    <name type="common">Alaska blackfish</name>
    <dbReference type="NCBI Taxonomy" id="75939"/>
    <lineage>
        <taxon>Eukaryota</taxon>
        <taxon>Metazoa</taxon>
        <taxon>Chordata</taxon>
        <taxon>Craniata</taxon>
        <taxon>Vertebrata</taxon>
        <taxon>Euteleostomi</taxon>
        <taxon>Actinopterygii</taxon>
        <taxon>Neopterygii</taxon>
        <taxon>Teleostei</taxon>
        <taxon>Protacanthopterygii</taxon>
        <taxon>Esociformes</taxon>
        <taxon>Umbridae</taxon>
        <taxon>Dallia</taxon>
    </lineage>
</organism>
<dbReference type="Proteomes" id="UP001157502">
    <property type="component" value="Chromosome 2"/>
</dbReference>
<dbReference type="EMBL" id="CM055729">
    <property type="protein sequence ID" value="KAJ8015792.1"/>
    <property type="molecule type" value="Genomic_DNA"/>
</dbReference>
<sequence length="129" mass="14843">MVDSSTVLISYFWFISGSPCCSVRILSVMFSEFLGFVFLFLFLHETCCMKHVLSVLSNKKEEDDHERHSGHDDKPLSLKQQCRFTTTHLAGFLNTHCVFLEELYCFSAMCSSSFVCSLVFWKSSIKQDL</sequence>